<feature type="domain" description="CN hydrolase" evidence="2">
    <location>
        <begin position="13"/>
        <end position="333"/>
    </location>
</feature>
<dbReference type="OrthoDB" id="412018at2759"/>
<dbReference type="Pfam" id="PF00795">
    <property type="entry name" value="CN_hydrolase"/>
    <property type="match status" value="1"/>
</dbReference>
<dbReference type="InterPro" id="IPR050345">
    <property type="entry name" value="Aliph_Amidase/BUP"/>
</dbReference>
<dbReference type="STRING" id="1182542.W9XEL3"/>
<dbReference type="InterPro" id="IPR036526">
    <property type="entry name" value="C-N_Hydrolase_sf"/>
</dbReference>
<dbReference type="PROSITE" id="PS50263">
    <property type="entry name" value="CN_HYDROLASE"/>
    <property type="match status" value="1"/>
</dbReference>
<dbReference type="PANTHER" id="PTHR43674">
    <property type="entry name" value="NITRILASE C965.09-RELATED"/>
    <property type="match status" value="1"/>
</dbReference>
<dbReference type="PANTHER" id="PTHR43674:SF12">
    <property type="entry name" value="NITRILASE C965.09-RELATED"/>
    <property type="match status" value="1"/>
</dbReference>
<dbReference type="SUPFAM" id="SSF56317">
    <property type="entry name" value="Carbon-nitrogen hydrolase"/>
    <property type="match status" value="1"/>
</dbReference>
<dbReference type="eggNOG" id="KOG0806">
    <property type="taxonomic scope" value="Eukaryota"/>
</dbReference>
<organism evidence="3 4">
    <name type="scientific">Capronia epimyces CBS 606.96</name>
    <dbReference type="NCBI Taxonomy" id="1182542"/>
    <lineage>
        <taxon>Eukaryota</taxon>
        <taxon>Fungi</taxon>
        <taxon>Dikarya</taxon>
        <taxon>Ascomycota</taxon>
        <taxon>Pezizomycotina</taxon>
        <taxon>Eurotiomycetes</taxon>
        <taxon>Chaetothyriomycetidae</taxon>
        <taxon>Chaetothyriales</taxon>
        <taxon>Herpotrichiellaceae</taxon>
        <taxon>Capronia</taxon>
    </lineage>
</organism>
<dbReference type="InterPro" id="IPR003010">
    <property type="entry name" value="C-N_Hydrolase"/>
</dbReference>
<keyword evidence="1" id="KW-0378">Hydrolase</keyword>
<dbReference type="EMBL" id="AMGY01000008">
    <property type="protein sequence ID" value="EXJ78927.1"/>
    <property type="molecule type" value="Genomic_DNA"/>
</dbReference>
<dbReference type="RefSeq" id="XP_007736715.1">
    <property type="nucleotide sequence ID" value="XM_007738525.1"/>
</dbReference>
<evidence type="ECO:0000259" key="2">
    <source>
        <dbReference type="PROSITE" id="PS50263"/>
    </source>
</evidence>
<proteinExistence type="predicted"/>
<dbReference type="Proteomes" id="UP000019478">
    <property type="component" value="Unassembled WGS sequence"/>
</dbReference>
<dbReference type="GeneID" id="19172515"/>
<keyword evidence="4" id="KW-1185">Reference proteome</keyword>
<comment type="caution">
    <text evidence="3">The sequence shown here is derived from an EMBL/GenBank/DDBJ whole genome shotgun (WGS) entry which is preliminary data.</text>
</comment>
<protein>
    <recommendedName>
        <fullName evidence="2">CN hydrolase domain-containing protein</fullName>
    </recommendedName>
</protein>
<dbReference type="HOGENOM" id="CLU_030130_0_0_1"/>
<reference evidence="3 4" key="1">
    <citation type="submission" date="2013-03" db="EMBL/GenBank/DDBJ databases">
        <title>The Genome Sequence of Capronia epimyces CBS 606.96.</title>
        <authorList>
            <consortium name="The Broad Institute Genomics Platform"/>
            <person name="Cuomo C."/>
            <person name="de Hoog S."/>
            <person name="Gorbushina A."/>
            <person name="Walker B."/>
            <person name="Young S.K."/>
            <person name="Zeng Q."/>
            <person name="Gargeya S."/>
            <person name="Fitzgerald M."/>
            <person name="Haas B."/>
            <person name="Abouelleil A."/>
            <person name="Allen A.W."/>
            <person name="Alvarado L."/>
            <person name="Arachchi H.M."/>
            <person name="Berlin A.M."/>
            <person name="Chapman S.B."/>
            <person name="Gainer-Dewar J."/>
            <person name="Goldberg J."/>
            <person name="Griggs A."/>
            <person name="Gujja S."/>
            <person name="Hansen M."/>
            <person name="Howarth C."/>
            <person name="Imamovic A."/>
            <person name="Ireland A."/>
            <person name="Larimer J."/>
            <person name="McCowan C."/>
            <person name="Murphy C."/>
            <person name="Pearson M."/>
            <person name="Poon T.W."/>
            <person name="Priest M."/>
            <person name="Roberts A."/>
            <person name="Saif S."/>
            <person name="Shea T."/>
            <person name="Sisk P."/>
            <person name="Sykes S."/>
            <person name="Wortman J."/>
            <person name="Nusbaum C."/>
            <person name="Birren B."/>
        </authorList>
    </citation>
    <scope>NUCLEOTIDE SEQUENCE [LARGE SCALE GENOMIC DNA]</scope>
    <source>
        <strain evidence="3 4">CBS 606.96</strain>
    </source>
</reference>
<dbReference type="GO" id="GO:0016811">
    <property type="term" value="F:hydrolase activity, acting on carbon-nitrogen (but not peptide) bonds, in linear amides"/>
    <property type="evidence" value="ECO:0007669"/>
    <property type="project" value="TreeGrafter"/>
</dbReference>
<evidence type="ECO:0000313" key="3">
    <source>
        <dbReference type="EMBL" id="EXJ78927.1"/>
    </source>
</evidence>
<evidence type="ECO:0000256" key="1">
    <source>
        <dbReference type="ARBA" id="ARBA00022801"/>
    </source>
</evidence>
<accession>W9XEL3</accession>
<gene>
    <name evidence="3" type="ORF">A1O3_08427</name>
</gene>
<evidence type="ECO:0000313" key="4">
    <source>
        <dbReference type="Proteomes" id="UP000019478"/>
    </source>
</evidence>
<name>W9XEL3_9EURO</name>
<sequence length="370" mass="40428">MSPSTKNKPQRPLTVAAAQMGPVHLADSRQAVLNRMCGLLDQAAEHGVQLVVFPELAFTTFFPRYLLDPKDVGRYFEIEDPQNGLGIAQSPNVKPLFDHAARLGIDVCVGYAERSLQTNKPGSDSQTSHIDYNSCVYYSAQARAVVGKYRKIHLPGAVEPYTAPGAFQQLEKRYFRPGDLGFPAFRAPGLVEGALKKDSKVTAPGPTSDKGDPIIGMLICNDRRWAEAWRVYGLQGVEVVCCGYNTTAFATKATGEMVDMTPEDAEEEVLLHHRLSCQANSYMNACFSINVAKTGAEDGNPLVGGTMIVHPNGHIIKEAETKEDELVVATIDLADCDRGKGKTFAFHKHRKPEHYGAIVEQVGVVEPELL</sequence>
<dbReference type="Gene3D" id="3.60.110.10">
    <property type="entry name" value="Carbon-nitrogen hydrolase"/>
    <property type="match status" value="1"/>
</dbReference>
<dbReference type="AlphaFoldDB" id="W9XEL3"/>